<keyword evidence="3" id="KW-1185">Reference proteome</keyword>
<comment type="caution">
    <text evidence="2">The sequence shown here is derived from an EMBL/GenBank/DDBJ whole genome shotgun (WGS) entry which is preliminary data.</text>
</comment>
<evidence type="ECO:0000313" key="2">
    <source>
        <dbReference type="EMBL" id="CAD8165815.1"/>
    </source>
</evidence>
<keyword evidence="1" id="KW-0732">Signal</keyword>
<evidence type="ECO:0008006" key="4">
    <source>
        <dbReference type="Google" id="ProtNLM"/>
    </source>
</evidence>
<organism evidence="2 3">
    <name type="scientific">Paramecium octaurelia</name>
    <dbReference type="NCBI Taxonomy" id="43137"/>
    <lineage>
        <taxon>Eukaryota</taxon>
        <taxon>Sar</taxon>
        <taxon>Alveolata</taxon>
        <taxon>Ciliophora</taxon>
        <taxon>Intramacronucleata</taxon>
        <taxon>Oligohymenophorea</taxon>
        <taxon>Peniculida</taxon>
        <taxon>Parameciidae</taxon>
        <taxon>Paramecium</taxon>
    </lineage>
</organism>
<reference evidence="2" key="1">
    <citation type="submission" date="2021-01" db="EMBL/GenBank/DDBJ databases">
        <authorList>
            <consortium name="Genoscope - CEA"/>
            <person name="William W."/>
        </authorList>
    </citation>
    <scope>NUCLEOTIDE SEQUENCE</scope>
</reference>
<gene>
    <name evidence="2" type="ORF">POCTA_138.1.T0470138</name>
</gene>
<feature type="chain" id="PRO_5035895952" description="Transmembrane protein" evidence="1">
    <location>
        <begin position="18"/>
        <end position="219"/>
    </location>
</feature>
<dbReference type="EMBL" id="CAJJDP010000047">
    <property type="protein sequence ID" value="CAD8165815.1"/>
    <property type="molecule type" value="Genomic_DNA"/>
</dbReference>
<dbReference type="Proteomes" id="UP000683925">
    <property type="component" value="Unassembled WGS sequence"/>
</dbReference>
<sequence>MHFLFFLVLKFSFLSRAFNCYIDQQQYSTYIFKFIHQVQDINGYSNPCLRFRFFIVFPKRNINEAIKLEQLKTNRIMIATEKFHSEYIDSKIKILTKANKVITGGIKFQNISTILIIYKVYFRIVLIIQYIMRFNSIEVKANPIVKPLMRGRQFSQMQIQVLQSSKEQHYSFFKSEQQHFPVNVNATLACFVLPFIHATSKNSETQIKINPNMINMECI</sequence>
<name>A0A8S1UMM7_PAROT</name>
<evidence type="ECO:0000313" key="3">
    <source>
        <dbReference type="Proteomes" id="UP000683925"/>
    </source>
</evidence>
<feature type="signal peptide" evidence="1">
    <location>
        <begin position="1"/>
        <end position="17"/>
    </location>
</feature>
<protein>
    <recommendedName>
        <fullName evidence="4">Transmembrane protein</fullName>
    </recommendedName>
</protein>
<evidence type="ECO:0000256" key="1">
    <source>
        <dbReference type="SAM" id="SignalP"/>
    </source>
</evidence>
<proteinExistence type="predicted"/>
<dbReference type="AlphaFoldDB" id="A0A8S1UMM7"/>
<accession>A0A8S1UMM7</accession>